<gene>
    <name evidence="2" type="ORF">QF035_000154</name>
    <name evidence="3" type="ORF">QF035_000736</name>
</gene>
<evidence type="ECO:0000313" key="3">
    <source>
        <dbReference type="EMBL" id="MDQ1023154.1"/>
    </source>
</evidence>
<dbReference type="Proteomes" id="UP001230328">
    <property type="component" value="Unassembled WGS sequence"/>
</dbReference>
<comment type="caution">
    <text evidence="2">The sequence shown here is derived from an EMBL/GenBank/DDBJ whole genome shotgun (WGS) entry which is preliminary data.</text>
</comment>
<evidence type="ECO:0000313" key="2">
    <source>
        <dbReference type="EMBL" id="MDQ1022572.1"/>
    </source>
</evidence>
<organism evidence="2 4">
    <name type="scientific">Streptomyces umbrinus</name>
    <dbReference type="NCBI Taxonomy" id="67370"/>
    <lineage>
        <taxon>Bacteria</taxon>
        <taxon>Bacillati</taxon>
        <taxon>Actinomycetota</taxon>
        <taxon>Actinomycetes</taxon>
        <taxon>Kitasatosporales</taxon>
        <taxon>Streptomycetaceae</taxon>
        <taxon>Streptomyces</taxon>
        <taxon>Streptomyces phaeochromogenes group</taxon>
    </lineage>
</organism>
<sequence length="215" mass="23329">MAPRSRVELYAAIRRDCRAGMTKRAVLHANDLIVYDGSTEIARHERLIAKGGERLVLDHYLEALVRKPGALPGATALEQAKAAGKFTPVHDAWWAAACKAHGDRDGTRALIEVLLLGRRIPHEDLVTGLAATLRVGALTADAVALEARKAQEADDADTALAEPKLPLRREPTVTFLTARRLAHLPPDTRPLPSPAPYGQLLGRRTNHTSTGDQMP</sequence>
<proteinExistence type="predicted"/>
<dbReference type="EMBL" id="JAUSZI010000002">
    <property type="protein sequence ID" value="MDQ1023154.1"/>
    <property type="molecule type" value="Genomic_DNA"/>
</dbReference>
<accession>A0ABU0SGL4</accession>
<evidence type="ECO:0008006" key="5">
    <source>
        <dbReference type="Google" id="ProtNLM"/>
    </source>
</evidence>
<protein>
    <recommendedName>
        <fullName evidence="5">Transposase</fullName>
    </recommendedName>
</protein>
<name>A0ABU0SGL4_9ACTN</name>
<dbReference type="EMBL" id="JAUSZI010000002">
    <property type="protein sequence ID" value="MDQ1022572.1"/>
    <property type="molecule type" value="Genomic_DNA"/>
</dbReference>
<reference evidence="2 4" key="1">
    <citation type="submission" date="2023-07" db="EMBL/GenBank/DDBJ databases">
        <title>Comparative genomics of wheat-associated soil bacteria to identify genetic determinants of phenazine resistance.</title>
        <authorList>
            <person name="Mouncey N."/>
        </authorList>
    </citation>
    <scope>NUCLEOTIDE SEQUENCE [LARGE SCALE GENOMIC DNA]</scope>
    <source>
        <strain evidence="2 4">V2I4</strain>
    </source>
</reference>
<feature type="region of interest" description="Disordered" evidence="1">
    <location>
        <begin position="184"/>
        <end position="215"/>
    </location>
</feature>
<keyword evidence="4" id="KW-1185">Reference proteome</keyword>
<evidence type="ECO:0000256" key="1">
    <source>
        <dbReference type="SAM" id="MobiDB-lite"/>
    </source>
</evidence>
<evidence type="ECO:0000313" key="4">
    <source>
        <dbReference type="Proteomes" id="UP001230328"/>
    </source>
</evidence>